<evidence type="ECO:0000313" key="2">
    <source>
        <dbReference type="Proteomes" id="UP000009097"/>
    </source>
</evidence>
<dbReference type="GeneID" id="28959139"/>
<name>A0A0J9UK94_FUSO4</name>
<gene>
    <name evidence="1" type="ORF">FOXG_18433</name>
</gene>
<reference evidence="1" key="2">
    <citation type="journal article" date="2010" name="Nature">
        <title>Comparative genomics reveals mobile pathogenicity chromosomes in Fusarium.</title>
        <authorList>
            <person name="Ma L.J."/>
            <person name="van der Does H.C."/>
            <person name="Borkovich K.A."/>
            <person name="Coleman J.J."/>
            <person name="Daboussi M.J."/>
            <person name="Di Pietro A."/>
            <person name="Dufresne M."/>
            <person name="Freitag M."/>
            <person name="Grabherr M."/>
            <person name="Henrissat B."/>
            <person name="Houterman P.M."/>
            <person name="Kang S."/>
            <person name="Shim W.B."/>
            <person name="Woloshuk C."/>
            <person name="Xie X."/>
            <person name="Xu J.R."/>
            <person name="Antoniw J."/>
            <person name="Baker S.E."/>
            <person name="Bluhm B.H."/>
            <person name="Breakspear A."/>
            <person name="Brown D.W."/>
            <person name="Butchko R.A."/>
            <person name="Chapman S."/>
            <person name="Coulson R."/>
            <person name="Coutinho P.M."/>
            <person name="Danchin E.G."/>
            <person name="Diener A."/>
            <person name="Gale L.R."/>
            <person name="Gardiner D.M."/>
            <person name="Goff S."/>
            <person name="Hammond-Kosack K.E."/>
            <person name="Hilburn K."/>
            <person name="Hua-Van A."/>
            <person name="Jonkers W."/>
            <person name="Kazan K."/>
            <person name="Kodira C.D."/>
            <person name="Koehrsen M."/>
            <person name="Kumar L."/>
            <person name="Lee Y.H."/>
            <person name="Li L."/>
            <person name="Manners J.M."/>
            <person name="Miranda-Saavedra D."/>
            <person name="Mukherjee M."/>
            <person name="Park G."/>
            <person name="Park J."/>
            <person name="Park S.Y."/>
            <person name="Proctor R.H."/>
            <person name="Regev A."/>
            <person name="Ruiz-Roldan M.C."/>
            <person name="Sain D."/>
            <person name="Sakthikumar S."/>
            <person name="Sykes S."/>
            <person name="Schwartz D.C."/>
            <person name="Turgeon B.G."/>
            <person name="Wapinski I."/>
            <person name="Yoder O."/>
            <person name="Young S."/>
            <person name="Zeng Q."/>
            <person name="Zhou S."/>
            <person name="Galagan J."/>
            <person name="Cuomo C.A."/>
            <person name="Kistler H.C."/>
            <person name="Rep M."/>
        </authorList>
    </citation>
    <scope>NUCLEOTIDE SEQUENCE [LARGE SCALE GENOMIC DNA]</scope>
    <source>
        <strain evidence="1">4287</strain>
    </source>
</reference>
<dbReference type="VEuPathDB" id="FungiDB:FOXG_18433"/>
<dbReference type="AlphaFoldDB" id="A0A0J9UK94"/>
<dbReference type="RefSeq" id="XP_018236641.1">
    <property type="nucleotide sequence ID" value="XM_018398514.1"/>
</dbReference>
<dbReference type="KEGG" id="fox:FOXG_18433"/>
<organism evidence="1 2">
    <name type="scientific">Fusarium oxysporum f. sp. lycopersici (strain 4287 / CBS 123668 / FGSC 9935 / NRRL 34936)</name>
    <name type="common">Fusarium vascular wilt of tomato</name>
    <dbReference type="NCBI Taxonomy" id="426428"/>
    <lineage>
        <taxon>Eukaryota</taxon>
        <taxon>Fungi</taxon>
        <taxon>Dikarya</taxon>
        <taxon>Ascomycota</taxon>
        <taxon>Pezizomycotina</taxon>
        <taxon>Sordariomycetes</taxon>
        <taxon>Hypocreomycetidae</taxon>
        <taxon>Hypocreales</taxon>
        <taxon>Nectriaceae</taxon>
        <taxon>Fusarium</taxon>
        <taxon>Fusarium oxysporum species complex</taxon>
    </lineage>
</organism>
<dbReference type="Proteomes" id="UP000009097">
    <property type="component" value="Unassembled WGS sequence"/>
</dbReference>
<accession>A0A0J9UK94</accession>
<protein>
    <submittedName>
        <fullName evidence="1">Uncharacterized protein</fullName>
    </submittedName>
</protein>
<dbReference type="EMBL" id="DS231698">
    <property type="protein sequence ID" value="KNA98595.1"/>
    <property type="molecule type" value="Genomic_DNA"/>
</dbReference>
<proteinExistence type="predicted"/>
<evidence type="ECO:0000313" key="1">
    <source>
        <dbReference type="EMBL" id="KNA98595.1"/>
    </source>
</evidence>
<sequence>MITARQLSQRNDTLLRLHLGETLFIQWGSDKSKSFT</sequence>
<reference evidence="1" key="1">
    <citation type="submission" date="2007-04" db="EMBL/GenBank/DDBJ databases">
        <authorList>
            <consortium name="The Broad Institute Genome Sequencing Platform"/>
            <person name="Birren B."/>
            <person name="Lander E."/>
            <person name="Galagan J."/>
            <person name="Nusbaum C."/>
            <person name="Devon K."/>
            <person name="Ma L.-J."/>
            <person name="Jaffe D."/>
            <person name="Butler J."/>
            <person name="Alvarez P."/>
            <person name="Gnerre S."/>
            <person name="Grabherr M."/>
            <person name="Kleber M."/>
            <person name="Mauceli E."/>
            <person name="Brockman W."/>
            <person name="MacCallum I.A."/>
            <person name="Young S."/>
            <person name="LaButti K."/>
            <person name="DeCaprio D."/>
            <person name="Crawford M."/>
            <person name="Koehrsen M."/>
            <person name="Engels R."/>
            <person name="Montgomery P."/>
            <person name="Pearson M."/>
            <person name="Howarth C."/>
            <person name="Larson L."/>
            <person name="White J."/>
            <person name="O'Leary S."/>
            <person name="Kodira C."/>
            <person name="Zeng Q."/>
            <person name="Yandava C."/>
            <person name="Alvarado L."/>
            <person name="Kistler C."/>
            <person name="Shim W.-B."/>
            <person name="Kang S."/>
            <person name="Woloshuk C."/>
        </authorList>
    </citation>
    <scope>NUCLEOTIDE SEQUENCE</scope>
    <source>
        <strain evidence="1">4287</strain>
    </source>
</reference>